<gene>
    <name evidence="1" type="ORF">KTH89_12100</name>
</gene>
<organism evidence="1 2">
    <name type="scientific">Diplocloster agilis</name>
    <dbReference type="NCBI Taxonomy" id="2850323"/>
    <lineage>
        <taxon>Bacteria</taxon>
        <taxon>Bacillati</taxon>
        <taxon>Bacillota</taxon>
        <taxon>Clostridia</taxon>
        <taxon>Lachnospirales</taxon>
        <taxon>Lachnospiraceae</taxon>
        <taxon>Diplocloster</taxon>
    </lineage>
</organism>
<dbReference type="Gene3D" id="3.40.50.360">
    <property type="match status" value="1"/>
</dbReference>
<dbReference type="AlphaFoldDB" id="A0A949NB77"/>
<dbReference type="RefSeq" id="WP_238721874.1">
    <property type="nucleotide sequence ID" value="NZ_JAHQCW010000018.1"/>
</dbReference>
<comment type="caution">
    <text evidence="1">The sequence shown here is derived from an EMBL/GenBank/DDBJ whole genome shotgun (WGS) entry which is preliminary data.</text>
</comment>
<dbReference type="EMBL" id="JAHQCW010000018">
    <property type="protein sequence ID" value="MBU9737282.1"/>
    <property type="molecule type" value="Genomic_DNA"/>
</dbReference>
<proteinExistence type="predicted"/>
<dbReference type="InterPro" id="IPR029039">
    <property type="entry name" value="Flavoprotein-like_sf"/>
</dbReference>
<evidence type="ECO:0000313" key="2">
    <source>
        <dbReference type="Proteomes" id="UP000712157"/>
    </source>
</evidence>
<reference evidence="1" key="1">
    <citation type="submission" date="2021-06" db="EMBL/GenBank/DDBJ databases">
        <title>Description of novel taxa of the family Lachnospiraceae.</title>
        <authorList>
            <person name="Chaplin A.V."/>
            <person name="Sokolova S.R."/>
            <person name="Pikina A.P."/>
            <person name="Korzhanova M."/>
            <person name="Belova V."/>
            <person name="Korostin D."/>
            <person name="Efimov B.A."/>
        </authorList>
    </citation>
    <scope>NUCLEOTIDE SEQUENCE</scope>
    <source>
        <strain evidence="1">ASD5720</strain>
    </source>
</reference>
<dbReference type="SUPFAM" id="SSF52218">
    <property type="entry name" value="Flavoproteins"/>
    <property type="match status" value="1"/>
</dbReference>
<sequence length="200" mass="22581">MGKVMILNASPRAPRSNSKRYAEIFSKYDPSGCEYYNITKSNHKDLCAKIEAFSDVLFVFPLYVDGIPSTLLQFLKTLEDHAPRSKPVISVLINCGFIEWEQNDVAISMIKLFCGQNGYAFGSALSIGSGEAILDTPFKFLADKKIKKFAASIDKQKYGSFHTAMPLTKRVYINASTDYWIRYGKKNGITREQMESMKIE</sequence>
<accession>A0A949NB77</accession>
<name>A0A949NB77_9FIRM</name>
<keyword evidence="2" id="KW-1185">Reference proteome</keyword>
<protein>
    <submittedName>
        <fullName evidence="1">Uncharacterized protein</fullName>
    </submittedName>
</protein>
<dbReference type="Proteomes" id="UP000712157">
    <property type="component" value="Unassembled WGS sequence"/>
</dbReference>
<evidence type="ECO:0000313" key="1">
    <source>
        <dbReference type="EMBL" id="MBU9737282.1"/>
    </source>
</evidence>